<keyword evidence="11" id="KW-1003">Cell membrane</keyword>
<keyword evidence="5 10" id="KW-0297">G-protein coupled receptor</keyword>
<dbReference type="EMBL" id="VZSO01000854">
    <property type="protein sequence ID" value="NWZ29635.1"/>
    <property type="molecule type" value="Genomic_DNA"/>
</dbReference>
<dbReference type="GO" id="GO:0005886">
    <property type="term" value="C:plasma membrane"/>
    <property type="evidence" value="ECO:0007669"/>
    <property type="project" value="UniProtKB-SubCell"/>
</dbReference>
<dbReference type="FunFam" id="1.20.1070.10:FF:000003">
    <property type="entry name" value="Olfactory receptor"/>
    <property type="match status" value="1"/>
</dbReference>
<feature type="transmembrane region" description="Helical" evidence="11">
    <location>
        <begin position="243"/>
        <end position="264"/>
    </location>
</feature>
<keyword evidence="7 10" id="KW-0675">Receptor</keyword>
<dbReference type="Proteomes" id="UP000525565">
    <property type="component" value="Unassembled WGS sequence"/>
</dbReference>
<dbReference type="PRINTS" id="PR00237">
    <property type="entry name" value="GPCRRHODOPSN"/>
</dbReference>
<evidence type="ECO:0000313" key="13">
    <source>
        <dbReference type="EMBL" id="NWZ29635.1"/>
    </source>
</evidence>
<feature type="transmembrane region" description="Helical" evidence="11">
    <location>
        <begin position="30"/>
        <end position="56"/>
    </location>
</feature>
<feature type="non-terminal residue" evidence="13">
    <location>
        <position position="1"/>
    </location>
</feature>
<keyword evidence="8" id="KW-0325">Glycoprotein</keyword>
<name>A0A7K7LFU6_9AVES</name>
<dbReference type="PROSITE" id="PS00237">
    <property type="entry name" value="G_PROTEIN_RECEP_F1_1"/>
    <property type="match status" value="1"/>
</dbReference>
<reference evidence="13 14" key="1">
    <citation type="submission" date="2019-09" db="EMBL/GenBank/DDBJ databases">
        <title>Bird 10,000 Genomes (B10K) Project - Family phase.</title>
        <authorList>
            <person name="Zhang G."/>
        </authorList>
    </citation>
    <scope>NUCLEOTIDE SEQUENCE [LARGE SCALE GENOMIC DNA]</scope>
    <source>
        <strain evidence="13">OUT-0051</strain>
        <tissue evidence="13">Kidney</tissue>
    </source>
</reference>
<dbReference type="SUPFAM" id="SSF81321">
    <property type="entry name" value="Family A G protein-coupled receptor-like"/>
    <property type="match status" value="1"/>
</dbReference>
<dbReference type="InterPro" id="IPR017452">
    <property type="entry name" value="GPCR_Rhodpsn_7TM"/>
</dbReference>
<feature type="transmembrane region" description="Helical" evidence="11">
    <location>
        <begin position="94"/>
        <end position="121"/>
    </location>
</feature>
<keyword evidence="6 11" id="KW-0472">Membrane</keyword>
<evidence type="ECO:0000256" key="8">
    <source>
        <dbReference type="ARBA" id="ARBA00023180"/>
    </source>
</evidence>
<evidence type="ECO:0000256" key="9">
    <source>
        <dbReference type="ARBA" id="ARBA00023224"/>
    </source>
</evidence>
<feature type="non-terminal residue" evidence="13">
    <location>
        <position position="315"/>
    </location>
</feature>
<evidence type="ECO:0000256" key="2">
    <source>
        <dbReference type="ARBA" id="ARBA00004141"/>
    </source>
</evidence>
<evidence type="ECO:0000259" key="12">
    <source>
        <dbReference type="PROSITE" id="PS50262"/>
    </source>
</evidence>
<dbReference type="Pfam" id="PF13853">
    <property type="entry name" value="7tm_4"/>
    <property type="match status" value="1"/>
</dbReference>
<sequence length="315" mass="35557">RKEMPEENYTAVTKFILLGFSDRLEVELPLFGLFLLIYITTLAGNTGIIVLVWLNACLHSPMYYFLSNLSFLDLSYSSAIAPKMLLNLLAQRKTISFFSCATQMFLFAALADAECLILAVMAYDRYMAICHTLLYTITMSRQACAFMVAGAYLSRVLTSVVHTSFVFTLSFCGSNTINHFFCDIPQLLELFCSKTHVSEVLLFTMCGFIQTSTFLIIIISCACILGTILLFHATKSRHKAFSTCTSHLMAVGLFYGSLLFAYLRPRSSYSQDTDKIIAVFYTVVLTMLNPMIYSLRNKEVIEALRRSIERKAFSQ</sequence>
<keyword evidence="9 10" id="KW-0807">Transducer</keyword>
<dbReference type="GO" id="GO:0004984">
    <property type="term" value="F:olfactory receptor activity"/>
    <property type="evidence" value="ECO:0007669"/>
    <property type="project" value="InterPro"/>
</dbReference>
<evidence type="ECO:0000256" key="4">
    <source>
        <dbReference type="ARBA" id="ARBA00022989"/>
    </source>
</evidence>
<protein>
    <recommendedName>
        <fullName evidence="11">Olfactory receptor</fullName>
    </recommendedName>
</protein>
<feature type="transmembrane region" description="Helical" evidence="11">
    <location>
        <begin position="276"/>
        <end position="295"/>
    </location>
</feature>
<dbReference type="PROSITE" id="PS50262">
    <property type="entry name" value="G_PROTEIN_RECEP_F1_2"/>
    <property type="match status" value="1"/>
</dbReference>
<comment type="caution">
    <text evidence="13">The sequence shown here is derived from an EMBL/GenBank/DDBJ whole genome shotgun (WGS) entry which is preliminary data.</text>
</comment>
<comment type="similarity">
    <text evidence="10">Belongs to the G-protein coupled receptor 1 family.</text>
</comment>
<keyword evidence="14" id="KW-1185">Reference proteome</keyword>
<evidence type="ECO:0000256" key="7">
    <source>
        <dbReference type="ARBA" id="ARBA00023170"/>
    </source>
</evidence>
<dbReference type="PANTHER" id="PTHR48018">
    <property type="entry name" value="OLFACTORY RECEPTOR"/>
    <property type="match status" value="1"/>
</dbReference>
<evidence type="ECO:0000256" key="5">
    <source>
        <dbReference type="ARBA" id="ARBA00023040"/>
    </source>
</evidence>
<dbReference type="CDD" id="cd15945">
    <property type="entry name" value="7tmA_OR5C1-like"/>
    <property type="match status" value="1"/>
</dbReference>
<dbReference type="InterPro" id="IPR000276">
    <property type="entry name" value="GPCR_Rhodpsn"/>
</dbReference>
<accession>A0A7K7LFU6</accession>
<dbReference type="Gene3D" id="1.20.1070.10">
    <property type="entry name" value="Rhodopsin 7-helix transmembrane proteins"/>
    <property type="match status" value="1"/>
</dbReference>
<evidence type="ECO:0000313" key="14">
    <source>
        <dbReference type="Proteomes" id="UP000525565"/>
    </source>
</evidence>
<organism evidence="13 14">
    <name type="scientific">Asarcornis scutulata</name>
    <dbReference type="NCBI Taxonomy" id="75869"/>
    <lineage>
        <taxon>Eukaryota</taxon>
        <taxon>Metazoa</taxon>
        <taxon>Chordata</taxon>
        <taxon>Craniata</taxon>
        <taxon>Vertebrata</taxon>
        <taxon>Euteleostomi</taxon>
        <taxon>Archelosauria</taxon>
        <taxon>Archosauria</taxon>
        <taxon>Dinosauria</taxon>
        <taxon>Saurischia</taxon>
        <taxon>Theropoda</taxon>
        <taxon>Coelurosauria</taxon>
        <taxon>Aves</taxon>
        <taxon>Neognathae</taxon>
        <taxon>Galloanserae</taxon>
        <taxon>Anseriformes</taxon>
        <taxon>Anatidae</taxon>
        <taxon>Anatinae</taxon>
        <taxon>Asarcornis</taxon>
    </lineage>
</organism>
<keyword evidence="3 10" id="KW-0812">Transmembrane</keyword>
<keyword evidence="11" id="KW-0552">Olfaction</keyword>
<keyword evidence="11" id="KW-0716">Sensory transduction</keyword>
<evidence type="ECO:0000256" key="1">
    <source>
        <dbReference type="ARBA" id="ARBA00002936"/>
    </source>
</evidence>
<evidence type="ECO:0000256" key="11">
    <source>
        <dbReference type="RuleBase" id="RU363047"/>
    </source>
</evidence>
<feature type="transmembrane region" description="Helical" evidence="11">
    <location>
        <begin position="62"/>
        <end position="82"/>
    </location>
</feature>
<evidence type="ECO:0000256" key="6">
    <source>
        <dbReference type="ARBA" id="ARBA00023136"/>
    </source>
</evidence>
<comment type="subcellular location">
    <subcellularLocation>
        <location evidence="11">Cell membrane</location>
        <topology evidence="11">Multi-pass membrane protein</topology>
    </subcellularLocation>
    <subcellularLocation>
        <location evidence="2">Membrane</location>
        <topology evidence="2">Multi-pass membrane protein</topology>
    </subcellularLocation>
</comment>
<dbReference type="AlphaFoldDB" id="A0A7K7LFU6"/>
<evidence type="ECO:0000256" key="3">
    <source>
        <dbReference type="ARBA" id="ARBA00022692"/>
    </source>
</evidence>
<gene>
    <name evidence="13" type="primary">Or5as1_1</name>
    <name evidence="13" type="ORF">ASASCU_R12192</name>
</gene>
<comment type="function">
    <text evidence="1">Odorant receptor.</text>
</comment>
<keyword evidence="4 11" id="KW-1133">Transmembrane helix</keyword>
<feature type="transmembrane region" description="Helical" evidence="11">
    <location>
        <begin position="201"/>
        <end position="231"/>
    </location>
</feature>
<proteinExistence type="inferred from homology"/>
<dbReference type="PRINTS" id="PR00245">
    <property type="entry name" value="OLFACTORYR"/>
</dbReference>
<dbReference type="GO" id="GO:0004930">
    <property type="term" value="F:G protein-coupled receptor activity"/>
    <property type="evidence" value="ECO:0007669"/>
    <property type="project" value="UniProtKB-KW"/>
</dbReference>
<feature type="domain" description="G-protein coupled receptors family 1 profile" evidence="12">
    <location>
        <begin position="44"/>
        <end position="293"/>
    </location>
</feature>
<dbReference type="InterPro" id="IPR000725">
    <property type="entry name" value="Olfact_rcpt"/>
</dbReference>
<evidence type="ECO:0000256" key="10">
    <source>
        <dbReference type="RuleBase" id="RU000688"/>
    </source>
</evidence>